<dbReference type="InterPro" id="IPR025877">
    <property type="entry name" value="MobA-like_NTP_Trfase"/>
</dbReference>
<comment type="cofactor">
    <cofactor evidence="8">
        <name>Mg(2+)</name>
        <dbReference type="ChEBI" id="CHEBI:18420"/>
    </cofactor>
</comment>
<dbReference type="CDD" id="cd02503">
    <property type="entry name" value="MobA"/>
    <property type="match status" value="1"/>
</dbReference>
<keyword evidence="6 8" id="KW-0342">GTP-binding</keyword>
<keyword evidence="10" id="KW-0548">Nucleotidyltransferase</keyword>
<comment type="function">
    <text evidence="8">Transfers a GMP moiety from GTP to Mo-molybdopterin (Mo-MPT) cofactor (Moco or molybdenum cofactor) to form Mo-molybdopterin guanine dinucleotide (Mo-MGD) cofactor.</text>
</comment>
<feature type="binding site" evidence="8">
    <location>
        <position position="96"/>
    </location>
    <ligand>
        <name>GTP</name>
        <dbReference type="ChEBI" id="CHEBI:37565"/>
    </ligand>
</feature>
<feature type="domain" description="MobA-like NTP transferase" evidence="9">
    <location>
        <begin position="5"/>
        <end position="166"/>
    </location>
</feature>
<dbReference type="PANTHER" id="PTHR19136">
    <property type="entry name" value="MOLYBDENUM COFACTOR GUANYLYLTRANSFERASE"/>
    <property type="match status" value="1"/>
</dbReference>
<feature type="binding site" evidence="8">
    <location>
        <position position="20"/>
    </location>
    <ligand>
        <name>GTP</name>
        <dbReference type="ChEBI" id="CHEBI:37565"/>
    </ligand>
</feature>
<accession>A0ABW3S4V8</accession>
<keyword evidence="1 8" id="KW-0963">Cytoplasm</keyword>
<protein>
    <recommendedName>
        <fullName evidence="8">Probable molybdenum cofactor guanylyltransferase</fullName>
        <shortName evidence="8">MoCo guanylyltransferase</shortName>
        <ecNumber evidence="8">2.7.7.77</ecNumber>
    </recommendedName>
    <alternativeName>
        <fullName evidence="8">GTP:molybdopterin guanylyltransferase</fullName>
    </alternativeName>
    <alternativeName>
        <fullName evidence="8">Mo-MPT guanylyltransferase</fullName>
    </alternativeName>
    <alternativeName>
        <fullName evidence="8">Molybdopterin guanylyltransferase</fullName>
    </alternativeName>
    <alternativeName>
        <fullName evidence="8">Molybdopterin-guanine dinucleotide synthase</fullName>
        <shortName evidence="8">MGD synthase</shortName>
    </alternativeName>
</protein>
<feature type="binding site" evidence="8">
    <location>
        <position position="67"/>
    </location>
    <ligand>
        <name>GTP</name>
        <dbReference type="ChEBI" id="CHEBI:37565"/>
    </ligand>
</feature>
<dbReference type="Pfam" id="PF12804">
    <property type="entry name" value="NTP_transf_3"/>
    <property type="match status" value="1"/>
</dbReference>
<proteinExistence type="inferred from homology"/>
<dbReference type="EMBL" id="JBHTLM010000033">
    <property type="protein sequence ID" value="MFD1179537.1"/>
    <property type="molecule type" value="Genomic_DNA"/>
</dbReference>
<evidence type="ECO:0000256" key="7">
    <source>
        <dbReference type="ARBA" id="ARBA00023150"/>
    </source>
</evidence>
<name>A0ABW3S4V8_9BACL</name>
<dbReference type="EC" id="2.7.7.77" evidence="8"/>
<evidence type="ECO:0000256" key="8">
    <source>
        <dbReference type="HAMAP-Rule" id="MF_00316"/>
    </source>
</evidence>
<keyword evidence="5 8" id="KW-0460">Magnesium</keyword>
<keyword evidence="2 8" id="KW-0808">Transferase</keyword>
<keyword evidence="3 8" id="KW-0479">Metal-binding</keyword>
<organism evidence="10 11">
    <name type="scientific">Paenibacillus puldeungensis</name>
    <dbReference type="NCBI Taxonomy" id="696536"/>
    <lineage>
        <taxon>Bacteria</taxon>
        <taxon>Bacillati</taxon>
        <taxon>Bacillota</taxon>
        <taxon>Bacilli</taxon>
        <taxon>Bacillales</taxon>
        <taxon>Paenibacillaceae</taxon>
        <taxon>Paenibacillus</taxon>
    </lineage>
</organism>
<dbReference type="Proteomes" id="UP001597262">
    <property type="component" value="Unassembled WGS sequence"/>
</dbReference>
<evidence type="ECO:0000256" key="5">
    <source>
        <dbReference type="ARBA" id="ARBA00022842"/>
    </source>
</evidence>
<keyword evidence="4 8" id="KW-0547">Nucleotide-binding</keyword>
<comment type="catalytic activity">
    <reaction evidence="8">
        <text>Mo-molybdopterin + GTP + H(+) = Mo-molybdopterin guanine dinucleotide + diphosphate</text>
        <dbReference type="Rhea" id="RHEA:34243"/>
        <dbReference type="ChEBI" id="CHEBI:15378"/>
        <dbReference type="ChEBI" id="CHEBI:33019"/>
        <dbReference type="ChEBI" id="CHEBI:37565"/>
        <dbReference type="ChEBI" id="CHEBI:71302"/>
        <dbReference type="ChEBI" id="CHEBI:71310"/>
        <dbReference type="EC" id="2.7.7.77"/>
    </reaction>
</comment>
<reference evidence="11" key="1">
    <citation type="journal article" date="2019" name="Int. J. Syst. Evol. Microbiol.">
        <title>The Global Catalogue of Microorganisms (GCM) 10K type strain sequencing project: providing services to taxonomists for standard genome sequencing and annotation.</title>
        <authorList>
            <consortium name="The Broad Institute Genomics Platform"/>
            <consortium name="The Broad Institute Genome Sequencing Center for Infectious Disease"/>
            <person name="Wu L."/>
            <person name="Ma J."/>
        </authorList>
    </citation>
    <scope>NUCLEOTIDE SEQUENCE [LARGE SCALE GENOMIC DNA]</scope>
    <source>
        <strain evidence="11">CCUG 59189</strain>
    </source>
</reference>
<comment type="caution">
    <text evidence="8">Lacks conserved residue(s) required for the propagation of feature annotation.</text>
</comment>
<dbReference type="Gene3D" id="3.90.550.10">
    <property type="entry name" value="Spore Coat Polysaccharide Biosynthesis Protein SpsA, Chain A"/>
    <property type="match status" value="1"/>
</dbReference>
<dbReference type="RefSeq" id="WP_379321962.1">
    <property type="nucleotide sequence ID" value="NZ_JBHTLM010000033.1"/>
</dbReference>
<dbReference type="HAMAP" id="MF_00316">
    <property type="entry name" value="MobA"/>
    <property type="match status" value="1"/>
</dbReference>
<evidence type="ECO:0000259" key="9">
    <source>
        <dbReference type="Pfam" id="PF12804"/>
    </source>
</evidence>
<evidence type="ECO:0000256" key="4">
    <source>
        <dbReference type="ARBA" id="ARBA00022741"/>
    </source>
</evidence>
<dbReference type="SUPFAM" id="SSF53448">
    <property type="entry name" value="Nucleotide-diphospho-sugar transferases"/>
    <property type="match status" value="1"/>
</dbReference>
<keyword evidence="11" id="KW-1185">Reference proteome</keyword>
<comment type="similarity">
    <text evidence="8">Belongs to the MobA family.</text>
</comment>
<comment type="domain">
    <text evidence="8">The N-terminal domain determines nucleotide recognition and specific binding, while the C-terminal domain determines the specific binding to the target protein.</text>
</comment>
<dbReference type="InterPro" id="IPR013482">
    <property type="entry name" value="Molybde_CF_guanTrfase"/>
</dbReference>
<evidence type="ECO:0000256" key="2">
    <source>
        <dbReference type="ARBA" id="ARBA00022679"/>
    </source>
</evidence>
<evidence type="ECO:0000256" key="6">
    <source>
        <dbReference type="ARBA" id="ARBA00023134"/>
    </source>
</evidence>
<dbReference type="InterPro" id="IPR029044">
    <property type="entry name" value="Nucleotide-diphossugar_trans"/>
</dbReference>
<evidence type="ECO:0000256" key="3">
    <source>
        <dbReference type="ARBA" id="ARBA00022723"/>
    </source>
</evidence>
<comment type="subcellular location">
    <subcellularLocation>
        <location evidence="8">Cytoplasm</location>
    </subcellularLocation>
</comment>
<dbReference type="PANTHER" id="PTHR19136:SF81">
    <property type="entry name" value="MOLYBDENUM COFACTOR GUANYLYLTRANSFERASE"/>
    <property type="match status" value="1"/>
</dbReference>
<comment type="caution">
    <text evidence="10">The sequence shown here is derived from an EMBL/GenBank/DDBJ whole genome shotgun (WGS) entry which is preliminary data.</text>
</comment>
<feature type="binding site" evidence="8">
    <location>
        <position position="96"/>
    </location>
    <ligand>
        <name>Mg(2+)</name>
        <dbReference type="ChEBI" id="CHEBI:18420"/>
    </ligand>
</feature>
<keyword evidence="7 8" id="KW-0501">Molybdenum cofactor biosynthesis</keyword>
<feature type="binding site" evidence="8">
    <location>
        <begin position="8"/>
        <end position="10"/>
    </location>
    <ligand>
        <name>GTP</name>
        <dbReference type="ChEBI" id="CHEBI:37565"/>
    </ligand>
</feature>
<evidence type="ECO:0000313" key="10">
    <source>
        <dbReference type="EMBL" id="MFD1179537.1"/>
    </source>
</evidence>
<gene>
    <name evidence="8" type="primary">mobA</name>
    <name evidence="10" type="ORF">ACFQ3W_25015</name>
</gene>
<sequence>MEVSAIIIAGGQSRRMGEDKALLRLGGVTILEKMIQELEPVASRIVIAAGNKKEVYRSLFDKQVVTDVYADAGPLAGLHAGLSASTADWNIAVACDTPFANRGLFQALLSFVPVSEIGDCRRGEPEAVVASVAGRVHPLLAVYRRSVLPSLDQELREGNHKMMNWLNGLQVVYVDGQTLAAGTGISEEQLAFNMNHPEDYAQAKIWYEKKGHDFS</sequence>
<evidence type="ECO:0000256" key="1">
    <source>
        <dbReference type="ARBA" id="ARBA00022490"/>
    </source>
</evidence>
<dbReference type="GO" id="GO:0016779">
    <property type="term" value="F:nucleotidyltransferase activity"/>
    <property type="evidence" value="ECO:0007669"/>
    <property type="project" value="UniProtKB-KW"/>
</dbReference>
<evidence type="ECO:0000313" key="11">
    <source>
        <dbReference type="Proteomes" id="UP001597262"/>
    </source>
</evidence>